<dbReference type="Proteomes" id="UP000249464">
    <property type="component" value="Unassembled WGS sequence"/>
</dbReference>
<comment type="similarity">
    <text evidence="1">Belongs to the eukaryotic initiation factor 4E family.</text>
</comment>
<dbReference type="AlphaFoldDB" id="A0A2X0LWB9"/>
<keyword evidence="1" id="KW-0694">RNA-binding</keyword>
<organism evidence="3 4">
    <name type="scientific">Microbotryum silenes-dioicae</name>
    <dbReference type="NCBI Taxonomy" id="796604"/>
    <lineage>
        <taxon>Eukaryota</taxon>
        <taxon>Fungi</taxon>
        <taxon>Dikarya</taxon>
        <taxon>Basidiomycota</taxon>
        <taxon>Pucciniomycotina</taxon>
        <taxon>Microbotryomycetes</taxon>
        <taxon>Microbotryales</taxon>
        <taxon>Microbotryaceae</taxon>
        <taxon>Microbotryum</taxon>
    </lineage>
</organism>
<keyword evidence="1" id="KW-0648">Protein biosynthesis</keyword>
<dbReference type="GO" id="GO:0003743">
    <property type="term" value="F:translation initiation factor activity"/>
    <property type="evidence" value="ECO:0007669"/>
    <property type="project" value="UniProtKB-KW"/>
</dbReference>
<protein>
    <submittedName>
        <fullName evidence="3">BQ5605_C019g09027 protein</fullName>
    </submittedName>
</protein>
<proteinExistence type="inferred from homology"/>
<keyword evidence="1" id="KW-0396">Initiation factor</keyword>
<feature type="compositionally biased region" description="Low complexity" evidence="2">
    <location>
        <begin position="1"/>
        <end position="26"/>
    </location>
</feature>
<feature type="compositionally biased region" description="Low complexity" evidence="2">
    <location>
        <begin position="172"/>
        <end position="195"/>
    </location>
</feature>
<reference evidence="3 4" key="1">
    <citation type="submission" date="2016-11" db="EMBL/GenBank/DDBJ databases">
        <authorList>
            <person name="Jaros S."/>
            <person name="Januszkiewicz K."/>
            <person name="Wedrychowicz H."/>
        </authorList>
    </citation>
    <scope>NUCLEOTIDE SEQUENCE [LARGE SCALE GENOMIC DNA]</scope>
</reference>
<evidence type="ECO:0000313" key="3">
    <source>
        <dbReference type="EMBL" id="SGY24259.1"/>
    </source>
</evidence>
<dbReference type="GO" id="GO:0000340">
    <property type="term" value="F:RNA 7-methylguanosine cap binding"/>
    <property type="evidence" value="ECO:0007669"/>
    <property type="project" value="TreeGrafter"/>
</dbReference>
<evidence type="ECO:0000256" key="1">
    <source>
        <dbReference type="RuleBase" id="RU004374"/>
    </source>
</evidence>
<evidence type="ECO:0000313" key="4">
    <source>
        <dbReference type="Proteomes" id="UP000249464"/>
    </source>
</evidence>
<dbReference type="InterPro" id="IPR023398">
    <property type="entry name" value="TIF_eIF4e-like"/>
</dbReference>
<dbReference type="STRING" id="796604.A0A2X0LWB9"/>
<keyword evidence="4" id="KW-1185">Reference proteome</keyword>
<dbReference type="PANTHER" id="PTHR11960">
    <property type="entry name" value="EUKARYOTIC TRANSLATION INITIATION FACTOR 4E RELATED"/>
    <property type="match status" value="1"/>
</dbReference>
<dbReference type="PANTHER" id="PTHR11960:SF71">
    <property type="entry name" value="TRANSLATION INITIATION FACTOR 4E"/>
    <property type="match status" value="1"/>
</dbReference>
<dbReference type="EMBL" id="FQNC01000019">
    <property type="protein sequence ID" value="SGY24259.1"/>
    <property type="molecule type" value="Genomic_DNA"/>
</dbReference>
<dbReference type="GO" id="GO:0016281">
    <property type="term" value="C:eukaryotic translation initiation factor 4F complex"/>
    <property type="evidence" value="ECO:0007669"/>
    <property type="project" value="TreeGrafter"/>
</dbReference>
<accession>A0A2X0LWB9</accession>
<sequence length="502" mass="52378">MASSALAAPSSTSPGSARPASPSTPGKVNDLVSHFEGQAALQRTKAASPLSSPESKKPASLSPAAVASDETSGARDHGKVEPTLGATNGAPTGSKDGPSEGSATLEDIEEGEKLQVEQVGKVLSDELGDEAKPTPVNGHAKEQQQGASESTSPHRLSTIQEAARESTGGKLSSSSPSSATSPPSASASASAATTADSNKINGKDQSAPDATLKKTDSTTGGEDVPALTRLSEKLEAMPSKERSVVQKNLERVSAYPTDLPLTAAWSEAFSASVMQGDFKLEPLSDCLTSPPTALHFSDTTVAAKSSHNTTADDYDDAVKALFTAKTVYDLCSTLKAYKRIVASKLLSNKRGPAAVKPAGAIEEGGLGLNRAGQNLHFFRAGVSPTWEDPWNSKGGRLIIQPTPAMFETVFERLVFLLAGSAVEVAASEILKKAGKSSKEGFIIGAVASRRARGDRIEVWLGGTEKVTPAPSEWIEAIKERLSEELELPEVKTGKYRMHFGGK</sequence>
<feature type="compositionally biased region" description="Polar residues" evidence="2">
    <location>
        <begin position="143"/>
        <end position="160"/>
    </location>
</feature>
<dbReference type="SUPFAM" id="SSF55418">
    <property type="entry name" value="eIF4e-like"/>
    <property type="match status" value="1"/>
</dbReference>
<feature type="compositionally biased region" description="Basic and acidic residues" evidence="2">
    <location>
        <begin position="230"/>
        <end position="246"/>
    </location>
</feature>
<feature type="region of interest" description="Disordered" evidence="2">
    <location>
        <begin position="1"/>
        <end position="246"/>
    </location>
</feature>
<gene>
    <name evidence="3" type="primary">BQ5605_C019g09027</name>
    <name evidence="3" type="ORF">BQ5605_C019G09027</name>
</gene>
<dbReference type="Gene3D" id="3.30.760.10">
    <property type="entry name" value="RNA Cap, Translation Initiation Factor Eif4e"/>
    <property type="match status" value="1"/>
</dbReference>
<dbReference type="InterPro" id="IPR001040">
    <property type="entry name" value="TIF_eIF_4E"/>
</dbReference>
<evidence type="ECO:0000256" key="2">
    <source>
        <dbReference type="SAM" id="MobiDB-lite"/>
    </source>
</evidence>
<dbReference type="Pfam" id="PF01652">
    <property type="entry name" value="IF4E"/>
    <property type="match status" value="1"/>
</dbReference>
<name>A0A2X0LWB9_9BASI</name>